<dbReference type="Proteomes" id="UP000708148">
    <property type="component" value="Unassembled WGS sequence"/>
</dbReference>
<evidence type="ECO:0000256" key="1">
    <source>
        <dbReference type="SAM" id="Phobius"/>
    </source>
</evidence>
<dbReference type="EMBL" id="CAJHUC010000556">
    <property type="protein sequence ID" value="CAD7696845.1"/>
    <property type="molecule type" value="Genomic_DNA"/>
</dbReference>
<organism evidence="2 3">
    <name type="scientific">Ostreobium quekettii</name>
    <dbReference type="NCBI Taxonomy" id="121088"/>
    <lineage>
        <taxon>Eukaryota</taxon>
        <taxon>Viridiplantae</taxon>
        <taxon>Chlorophyta</taxon>
        <taxon>core chlorophytes</taxon>
        <taxon>Ulvophyceae</taxon>
        <taxon>TCBD clade</taxon>
        <taxon>Bryopsidales</taxon>
        <taxon>Ostreobineae</taxon>
        <taxon>Ostreobiaceae</taxon>
        <taxon>Ostreobium</taxon>
    </lineage>
</organism>
<protein>
    <submittedName>
        <fullName evidence="2">Uncharacterized protein</fullName>
    </submittedName>
</protein>
<evidence type="ECO:0000313" key="2">
    <source>
        <dbReference type="EMBL" id="CAD7696845.1"/>
    </source>
</evidence>
<name>A0A8S1IT83_9CHLO</name>
<keyword evidence="3" id="KW-1185">Reference proteome</keyword>
<reference evidence="2" key="1">
    <citation type="submission" date="2020-12" db="EMBL/GenBank/DDBJ databases">
        <authorList>
            <person name="Iha C."/>
        </authorList>
    </citation>
    <scope>NUCLEOTIDE SEQUENCE</scope>
</reference>
<keyword evidence="1" id="KW-0472">Membrane</keyword>
<comment type="caution">
    <text evidence="2">The sequence shown here is derived from an EMBL/GenBank/DDBJ whole genome shotgun (WGS) entry which is preliminary data.</text>
</comment>
<proteinExistence type="predicted"/>
<feature type="transmembrane region" description="Helical" evidence="1">
    <location>
        <begin position="31"/>
        <end position="54"/>
    </location>
</feature>
<dbReference type="AlphaFoldDB" id="A0A8S1IT83"/>
<sequence>MWKVACHRRPFSIAPHGPTVRAFKAAAPAGLMLCQGAHCVNILILAFVLGWWSLANIKAQILRNDGLQLVDIIVASWDRQGCTVIYNDHIPIFPPVLPARSAVACNQPCPFANLAVLPLRCLQAARPLVPAIKQTRILGLHLQMPK</sequence>
<keyword evidence="1" id="KW-1133">Transmembrane helix</keyword>
<gene>
    <name evidence="2" type="ORF">OSTQU699_LOCUS2206</name>
</gene>
<evidence type="ECO:0000313" key="3">
    <source>
        <dbReference type="Proteomes" id="UP000708148"/>
    </source>
</evidence>
<accession>A0A8S1IT83</accession>
<keyword evidence="1" id="KW-0812">Transmembrane</keyword>